<evidence type="ECO:0000256" key="5">
    <source>
        <dbReference type="ARBA" id="ARBA00022946"/>
    </source>
</evidence>
<dbReference type="OrthoDB" id="10251508at2759"/>
<feature type="transmembrane region" description="Helical" evidence="9">
    <location>
        <begin position="401"/>
        <end position="424"/>
    </location>
</feature>
<evidence type="ECO:0000313" key="12">
    <source>
        <dbReference type="EMBL" id="VFT94924.1"/>
    </source>
</evidence>
<evidence type="ECO:0000256" key="4">
    <source>
        <dbReference type="ARBA" id="ARBA00022842"/>
    </source>
</evidence>
<keyword evidence="4 9" id="KW-0460">Magnesium</keyword>
<evidence type="ECO:0000256" key="6">
    <source>
        <dbReference type="ARBA" id="ARBA00022989"/>
    </source>
</evidence>
<keyword evidence="2 9" id="KW-0813">Transport</keyword>
<dbReference type="Pfam" id="PF22099">
    <property type="entry name" value="MRS2-like"/>
    <property type="match status" value="1"/>
</dbReference>
<dbReference type="Gene3D" id="2.40.128.330">
    <property type="match status" value="1"/>
</dbReference>
<dbReference type="EMBL" id="VJMH01006378">
    <property type="protein sequence ID" value="KAF0690454.1"/>
    <property type="molecule type" value="Genomic_DNA"/>
</dbReference>
<dbReference type="EMBL" id="CAADRA010006399">
    <property type="protein sequence ID" value="VFT94924.1"/>
    <property type="molecule type" value="Genomic_DNA"/>
</dbReference>
<keyword evidence="13" id="KW-1185">Reference proteome</keyword>
<reference evidence="12 13" key="1">
    <citation type="submission" date="2019-03" db="EMBL/GenBank/DDBJ databases">
        <authorList>
            <person name="Gaulin E."/>
            <person name="Dumas B."/>
        </authorList>
    </citation>
    <scope>NUCLEOTIDE SEQUENCE [LARGE SCALE GENOMIC DNA]</scope>
    <source>
        <strain evidence="12">CBS 568.67</strain>
    </source>
</reference>
<reference evidence="11" key="2">
    <citation type="submission" date="2019-06" db="EMBL/GenBank/DDBJ databases">
        <title>Genomics analysis of Aphanomyces spp. identifies a new class of oomycete effector associated with host adaptation.</title>
        <authorList>
            <person name="Gaulin E."/>
        </authorList>
    </citation>
    <scope>NUCLEOTIDE SEQUENCE</scope>
    <source>
        <strain evidence="11">CBS 578.67</strain>
    </source>
</reference>
<dbReference type="Proteomes" id="UP000332933">
    <property type="component" value="Unassembled WGS sequence"/>
</dbReference>
<evidence type="ECO:0000256" key="10">
    <source>
        <dbReference type="SAM" id="MobiDB-lite"/>
    </source>
</evidence>
<dbReference type="PANTHER" id="PTHR13890">
    <property type="entry name" value="RNA SPLICING PROTEIN MRS2, MITOCHONDRIAL"/>
    <property type="match status" value="1"/>
</dbReference>
<proteinExistence type="inferred from homology"/>
<protein>
    <recommendedName>
        <fullName evidence="9">Magnesium transporter</fullName>
    </recommendedName>
</protein>
<dbReference type="GO" id="GO:0015095">
    <property type="term" value="F:magnesium ion transmembrane transporter activity"/>
    <property type="evidence" value="ECO:0007669"/>
    <property type="project" value="TreeGrafter"/>
</dbReference>
<evidence type="ECO:0000256" key="7">
    <source>
        <dbReference type="ARBA" id="ARBA00023065"/>
    </source>
</evidence>
<evidence type="ECO:0000256" key="1">
    <source>
        <dbReference type="ARBA" id="ARBA00004141"/>
    </source>
</evidence>
<comment type="subcellular location">
    <subcellularLocation>
        <location evidence="1">Membrane</location>
        <topology evidence="1">Multi-pass membrane protein</topology>
    </subcellularLocation>
    <subcellularLocation>
        <location evidence="9">Mitochondrion inner membrane</location>
        <topology evidence="9">Multi-pass membrane protein</topology>
    </subcellularLocation>
</comment>
<dbReference type="AlphaFoldDB" id="A0A485LD52"/>
<keyword evidence="8 9" id="KW-0472">Membrane</keyword>
<evidence type="ECO:0000256" key="8">
    <source>
        <dbReference type="ARBA" id="ARBA00023136"/>
    </source>
</evidence>
<gene>
    <name evidence="12" type="primary">Aste57867_18186</name>
    <name evidence="11" type="ORF">As57867_018124</name>
    <name evidence="12" type="ORF">ASTE57867_18186</name>
</gene>
<dbReference type="CDD" id="cd12823">
    <property type="entry name" value="Mrs2_Mfm1p-like"/>
    <property type="match status" value="1"/>
</dbReference>
<dbReference type="PANTHER" id="PTHR13890:SF0">
    <property type="entry name" value="MAGNESIUM TRANSPORTER MRS2 HOMOLOG, MITOCHONDRIAL"/>
    <property type="match status" value="1"/>
</dbReference>
<dbReference type="GO" id="GO:0005743">
    <property type="term" value="C:mitochondrial inner membrane"/>
    <property type="evidence" value="ECO:0007669"/>
    <property type="project" value="UniProtKB-SubCell"/>
</dbReference>
<comment type="similarity">
    <text evidence="9">Belongs to the CorA metal ion transporter (MIT) (TC 1.A.35) family.</text>
</comment>
<keyword evidence="7 9" id="KW-0406">Ion transport</keyword>
<keyword evidence="5" id="KW-0809">Transit peptide</keyword>
<sequence>MRSAPKDRLMERDNSTYGSFAKETTSWFLGQINTPTKNLIEQDFCTSHERALPSDADTLNTKKLVIRFNNTGAMEYLEMSRSDVLRMVQVVASSGGLKDEKADVRRASLHQGSARALQSQRTRKRSSLAHPTMQSNVEIQPLHMRDLRKLDESFHAASAASITIRRQVVLVQAEPLRCVVMRNALLVFVPAGADTLIQILRDKMIQSCSEEAHIDFEFRAMEAIFHTLCKLLSGDCEKLVSTVSDVLVRLASATLSSGELEILNILKNKVHEFESQILDTRRVLMELLDNEQDMRLLYLTKLHRNPAPTVDAIGLDVEEAEGLIEAYLLDIHAMRTKVGLMQTRMVNTENIVMLKMDSVRNALLSIDTIFGLVMLAMNVSMFVSSAYGMNLWNGYETQPHMFWVVLFCSTLLTGVIILIGLRFFRAKGVILL</sequence>
<evidence type="ECO:0000256" key="2">
    <source>
        <dbReference type="ARBA" id="ARBA00022448"/>
    </source>
</evidence>
<keyword evidence="9" id="KW-0496">Mitochondrion</keyword>
<evidence type="ECO:0000256" key="9">
    <source>
        <dbReference type="RuleBase" id="RU366042"/>
    </source>
</evidence>
<dbReference type="InterPro" id="IPR039204">
    <property type="entry name" value="MRS2-like"/>
</dbReference>
<evidence type="ECO:0000313" key="11">
    <source>
        <dbReference type="EMBL" id="KAF0690454.1"/>
    </source>
</evidence>
<keyword evidence="6 9" id="KW-1133">Transmembrane helix</keyword>
<feature type="transmembrane region" description="Helical" evidence="9">
    <location>
        <begin position="363"/>
        <end position="389"/>
    </location>
</feature>
<evidence type="ECO:0000313" key="13">
    <source>
        <dbReference type="Proteomes" id="UP000332933"/>
    </source>
</evidence>
<dbReference type="Gene3D" id="1.20.58.340">
    <property type="entry name" value="Magnesium transport protein CorA, transmembrane region"/>
    <property type="match status" value="1"/>
</dbReference>
<organism evidence="12 13">
    <name type="scientific">Aphanomyces stellatus</name>
    <dbReference type="NCBI Taxonomy" id="120398"/>
    <lineage>
        <taxon>Eukaryota</taxon>
        <taxon>Sar</taxon>
        <taxon>Stramenopiles</taxon>
        <taxon>Oomycota</taxon>
        <taxon>Saprolegniomycetes</taxon>
        <taxon>Saprolegniales</taxon>
        <taxon>Verrucalvaceae</taxon>
        <taxon>Aphanomyces</taxon>
    </lineage>
</organism>
<evidence type="ECO:0000256" key="3">
    <source>
        <dbReference type="ARBA" id="ARBA00022692"/>
    </source>
</evidence>
<keyword evidence="3 9" id="KW-0812">Transmembrane</keyword>
<feature type="region of interest" description="Disordered" evidence="10">
    <location>
        <begin position="109"/>
        <end position="130"/>
    </location>
</feature>
<name>A0A485LD52_9STRA</name>
<keyword evidence="9" id="KW-0999">Mitochondrion inner membrane</keyword>
<accession>A0A485LD52</accession>